<dbReference type="GO" id="GO:0016020">
    <property type="term" value="C:membrane"/>
    <property type="evidence" value="ECO:0007669"/>
    <property type="project" value="TreeGrafter"/>
</dbReference>
<dbReference type="InterPro" id="IPR029058">
    <property type="entry name" value="AB_hydrolase_fold"/>
</dbReference>
<dbReference type="InterPro" id="IPR000073">
    <property type="entry name" value="AB_hydrolase_1"/>
</dbReference>
<dbReference type="EMBL" id="CAEZWE010000002">
    <property type="protein sequence ID" value="CAB4641059.1"/>
    <property type="molecule type" value="Genomic_DNA"/>
</dbReference>
<proteinExistence type="predicted"/>
<reference evidence="2" key="1">
    <citation type="submission" date="2020-05" db="EMBL/GenBank/DDBJ databases">
        <authorList>
            <person name="Chiriac C."/>
            <person name="Salcher M."/>
            <person name="Ghai R."/>
            <person name="Kavagutti S V."/>
        </authorList>
    </citation>
    <scope>NUCLEOTIDE SEQUENCE</scope>
</reference>
<protein>
    <submittedName>
        <fullName evidence="2">Unannotated protein</fullName>
    </submittedName>
</protein>
<sequence>MSLTHDTTQIIPPLLPGRVVHIDGRGEFFVRHHQHPDPTRPTVLLLHGWTASVDTQFFTVYEELAQHFSLIGTDHRGHGRGLRIAPKFTLEDCADDAAAVARHLGATSVITLGYSMGGPISSLVWQRHRDLVRGMVLQATAMDWNSTRAERVRWTVGKFFGFVFRNITTPRFLGALLRKTIPRGHEMRRYLPWVLGEVRRNDPWLVQQAGQALSKFDARTLAPQVDVPTAFLVTTQDSGVPPVKQRAFADALRAEVFELHGDHFASMQMPREFSDLTRRCLESVATRLA</sequence>
<dbReference type="AlphaFoldDB" id="A0A6J6JZE4"/>
<organism evidence="2">
    <name type="scientific">freshwater metagenome</name>
    <dbReference type="NCBI Taxonomy" id="449393"/>
    <lineage>
        <taxon>unclassified sequences</taxon>
        <taxon>metagenomes</taxon>
        <taxon>ecological metagenomes</taxon>
    </lineage>
</organism>
<dbReference type="PANTHER" id="PTHR43798:SF33">
    <property type="entry name" value="HYDROLASE, PUTATIVE (AFU_ORTHOLOGUE AFUA_2G14860)-RELATED"/>
    <property type="match status" value="1"/>
</dbReference>
<dbReference type="SUPFAM" id="SSF53474">
    <property type="entry name" value="alpha/beta-Hydrolases"/>
    <property type="match status" value="1"/>
</dbReference>
<evidence type="ECO:0000313" key="2">
    <source>
        <dbReference type="EMBL" id="CAB4641059.1"/>
    </source>
</evidence>
<name>A0A6J6JZE4_9ZZZZ</name>
<accession>A0A6J6JZE4</accession>
<dbReference type="Pfam" id="PF00561">
    <property type="entry name" value="Abhydrolase_1"/>
    <property type="match status" value="1"/>
</dbReference>
<dbReference type="InterPro" id="IPR050266">
    <property type="entry name" value="AB_hydrolase_sf"/>
</dbReference>
<evidence type="ECO:0000259" key="1">
    <source>
        <dbReference type="Pfam" id="PF00561"/>
    </source>
</evidence>
<feature type="domain" description="AB hydrolase-1" evidence="1">
    <location>
        <begin position="41"/>
        <end position="267"/>
    </location>
</feature>
<gene>
    <name evidence="2" type="ORF">UFOPK2169_00072</name>
</gene>
<dbReference type="Gene3D" id="3.40.50.1820">
    <property type="entry name" value="alpha/beta hydrolase"/>
    <property type="match status" value="1"/>
</dbReference>
<dbReference type="PANTHER" id="PTHR43798">
    <property type="entry name" value="MONOACYLGLYCEROL LIPASE"/>
    <property type="match status" value="1"/>
</dbReference>